<accession>A0A4S8MV77</accession>
<dbReference type="OrthoDB" id="2121828at2759"/>
<evidence type="ECO:0000313" key="2">
    <source>
        <dbReference type="EMBL" id="THV07167.1"/>
    </source>
</evidence>
<dbReference type="InterPro" id="IPR008972">
    <property type="entry name" value="Cupredoxin"/>
</dbReference>
<sequence>MDNYWIRANPNIGTTVFEGGLNSAILRYRGATRRSNLTPPPRQIPIPPVSCSSKKKDLVPLERPGAPGRPVPGGADVNINFNASNLKFERKSNLVGYSTILETIIEMAREYVAEDFIGKSDTQESNLLSFLCVSGENPIWSTTA</sequence>
<dbReference type="Proteomes" id="UP000297245">
    <property type="component" value="Unassembled WGS sequence"/>
</dbReference>
<proteinExistence type="predicted"/>
<feature type="compositionally biased region" description="Pro residues" evidence="1">
    <location>
        <begin position="38"/>
        <end position="48"/>
    </location>
</feature>
<keyword evidence="3" id="KW-1185">Reference proteome</keyword>
<feature type="region of interest" description="Disordered" evidence="1">
    <location>
        <begin position="34"/>
        <end position="55"/>
    </location>
</feature>
<dbReference type="EMBL" id="ML179039">
    <property type="protein sequence ID" value="THV07167.1"/>
    <property type="molecule type" value="Genomic_DNA"/>
</dbReference>
<protein>
    <submittedName>
        <fullName evidence="2">Uncharacterized protein</fullName>
    </submittedName>
</protein>
<organism evidence="2 3">
    <name type="scientific">Dendrothele bispora (strain CBS 962.96)</name>
    <dbReference type="NCBI Taxonomy" id="1314807"/>
    <lineage>
        <taxon>Eukaryota</taxon>
        <taxon>Fungi</taxon>
        <taxon>Dikarya</taxon>
        <taxon>Basidiomycota</taxon>
        <taxon>Agaricomycotina</taxon>
        <taxon>Agaricomycetes</taxon>
        <taxon>Agaricomycetidae</taxon>
        <taxon>Agaricales</taxon>
        <taxon>Agaricales incertae sedis</taxon>
        <taxon>Dendrothele</taxon>
    </lineage>
</organism>
<gene>
    <name evidence="2" type="ORF">K435DRAFT_848507</name>
</gene>
<name>A0A4S8MV77_DENBC</name>
<dbReference type="AlphaFoldDB" id="A0A4S8MV77"/>
<reference evidence="2 3" key="1">
    <citation type="journal article" date="2019" name="Nat. Ecol. Evol.">
        <title>Megaphylogeny resolves global patterns of mushroom evolution.</title>
        <authorList>
            <person name="Varga T."/>
            <person name="Krizsan K."/>
            <person name="Foldi C."/>
            <person name="Dima B."/>
            <person name="Sanchez-Garcia M."/>
            <person name="Sanchez-Ramirez S."/>
            <person name="Szollosi G.J."/>
            <person name="Szarkandi J.G."/>
            <person name="Papp V."/>
            <person name="Albert L."/>
            <person name="Andreopoulos W."/>
            <person name="Angelini C."/>
            <person name="Antonin V."/>
            <person name="Barry K.W."/>
            <person name="Bougher N.L."/>
            <person name="Buchanan P."/>
            <person name="Buyck B."/>
            <person name="Bense V."/>
            <person name="Catcheside P."/>
            <person name="Chovatia M."/>
            <person name="Cooper J."/>
            <person name="Damon W."/>
            <person name="Desjardin D."/>
            <person name="Finy P."/>
            <person name="Geml J."/>
            <person name="Haridas S."/>
            <person name="Hughes K."/>
            <person name="Justo A."/>
            <person name="Karasinski D."/>
            <person name="Kautmanova I."/>
            <person name="Kiss B."/>
            <person name="Kocsube S."/>
            <person name="Kotiranta H."/>
            <person name="LaButti K.M."/>
            <person name="Lechner B.E."/>
            <person name="Liimatainen K."/>
            <person name="Lipzen A."/>
            <person name="Lukacs Z."/>
            <person name="Mihaltcheva S."/>
            <person name="Morgado L.N."/>
            <person name="Niskanen T."/>
            <person name="Noordeloos M.E."/>
            <person name="Ohm R.A."/>
            <person name="Ortiz-Santana B."/>
            <person name="Ovrebo C."/>
            <person name="Racz N."/>
            <person name="Riley R."/>
            <person name="Savchenko A."/>
            <person name="Shiryaev A."/>
            <person name="Soop K."/>
            <person name="Spirin V."/>
            <person name="Szebenyi C."/>
            <person name="Tomsovsky M."/>
            <person name="Tulloss R.E."/>
            <person name="Uehling J."/>
            <person name="Grigoriev I.V."/>
            <person name="Vagvolgyi C."/>
            <person name="Papp T."/>
            <person name="Martin F.M."/>
            <person name="Miettinen O."/>
            <person name="Hibbett D.S."/>
            <person name="Nagy L.G."/>
        </authorList>
    </citation>
    <scope>NUCLEOTIDE SEQUENCE [LARGE SCALE GENOMIC DNA]</scope>
    <source>
        <strain evidence="2 3">CBS 962.96</strain>
    </source>
</reference>
<evidence type="ECO:0000313" key="3">
    <source>
        <dbReference type="Proteomes" id="UP000297245"/>
    </source>
</evidence>
<evidence type="ECO:0000256" key="1">
    <source>
        <dbReference type="SAM" id="MobiDB-lite"/>
    </source>
</evidence>
<dbReference type="Gene3D" id="2.60.40.420">
    <property type="entry name" value="Cupredoxins - blue copper proteins"/>
    <property type="match status" value="1"/>
</dbReference>